<evidence type="ECO:0000256" key="1">
    <source>
        <dbReference type="PROSITE-ProRule" id="PRU00047"/>
    </source>
</evidence>
<feature type="compositionally biased region" description="Basic residues" evidence="2">
    <location>
        <begin position="1033"/>
        <end position="1045"/>
    </location>
</feature>
<gene>
    <name evidence="4" type="ORF">H5410_062247</name>
</gene>
<feature type="compositionally biased region" description="Low complexity" evidence="2">
    <location>
        <begin position="18"/>
        <end position="34"/>
    </location>
</feature>
<dbReference type="EMBL" id="JACXVP010000012">
    <property type="protein sequence ID" value="KAG5572481.1"/>
    <property type="molecule type" value="Genomic_DNA"/>
</dbReference>
<dbReference type="PROSITE" id="PS50158">
    <property type="entry name" value="ZF_CCHC"/>
    <property type="match status" value="1"/>
</dbReference>
<dbReference type="InterPro" id="IPR056648">
    <property type="entry name" value="DUF7746"/>
</dbReference>
<dbReference type="Pfam" id="PF24496">
    <property type="entry name" value="DUF7588"/>
    <property type="match status" value="1"/>
</dbReference>
<feature type="region of interest" description="Disordered" evidence="2">
    <location>
        <begin position="1033"/>
        <end position="1066"/>
    </location>
</feature>
<dbReference type="Proteomes" id="UP000824120">
    <property type="component" value="Chromosome 12"/>
</dbReference>
<feature type="region of interest" description="Disordered" evidence="2">
    <location>
        <begin position="497"/>
        <end position="527"/>
    </location>
</feature>
<feature type="domain" description="CCHC-type" evidence="3">
    <location>
        <begin position="1070"/>
        <end position="1085"/>
    </location>
</feature>
<dbReference type="InterPro" id="IPR056010">
    <property type="entry name" value="DUF7588"/>
</dbReference>
<dbReference type="Pfam" id="PF00098">
    <property type="entry name" value="zf-CCHC"/>
    <property type="match status" value="1"/>
</dbReference>
<evidence type="ECO:0000256" key="2">
    <source>
        <dbReference type="SAM" id="MobiDB-lite"/>
    </source>
</evidence>
<reference evidence="4 5" key="1">
    <citation type="submission" date="2020-09" db="EMBL/GenBank/DDBJ databases">
        <title>De no assembly of potato wild relative species, Solanum commersonii.</title>
        <authorList>
            <person name="Cho K."/>
        </authorList>
    </citation>
    <scope>NUCLEOTIDE SEQUENCE [LARGE SCALE GENOMIC DNA]</scope>
    <source>
        <strain evidence="4">LZ3.2</strain>
        <tissue evidence="4">Leaf</tissue>
    </source>
</reference>
<dbReference type="InterPro" id="IPR028919">
    <property type="entry name" value="Viral_movement"/>
</dbReference>
<keyword evidence="1" id="KW-0863">Zinc-finger</keyword>
<feature type="compositionally biased region" description="Low complexity" evidence="2">
    <location>
        <begin position="497"/>
        <end position="510"/>
    </location>
</feature>
<keyword evidence="1" id="KW-0862">Zinc</keyword>
<dbReference type="AlphaFoldDB" id="A0A9J5WA51"/>
<evidence type="ECO:0000313" key="4">
    <source>
        <dbReference type="EMBL" id="KAG5572481.1"/>
    </source>
</evidence>
<name>A0A9J5WA51_SOLCO</name>
<dbReference type="InterPro" id="IPR001878">
    <property type="entry name" value="Znf_CCHC"/>
</dbReference>
<dbReference type="GO" id="GO:0008270">
    <property type="term" value="F:zinc ion binding"/>
    <property type="evidence" value="ECO:0007669"/>
    <property type="project" value="UniProtKB-KW"/>
</dbReference>
<keyword evidence="1" id="KW-0479">Metal-binding</keyword>
<comment type="caution">
    <text evidence="4">The sequence shown here is derived from an EMBL/GenBank/DDBJ whole genome shotgun (WGS) entry which is preliminary data.</text>
</comment>
<feature type="region of interest" description="Disordered" evidence="2">
    <location>
        <begin position="1"/>
        <end position="43"/>
    </location>
</feature>
<dbReference type="OrthoDB" id="1364490at2759"/>
<dbReference type="SUPFAM" id="SSF57756">
    <property type="entry name" value="Retrovirus zinc finger-like domains"/>
    <property type="match status" value="1"/>
</dbReference>
<evidence type="ECO:0000313" key="5">
    <source>
        <dbReference type="Proteomes" id="UP000824120"/>
    </source>
</evidence>
<dbReference type="GO" id="GO:0003676">
    <property type="term" value="F:nucleic acid binding"/>
    <property type="evidence" value="ECO:0007669"/>
    <property type="project" value="InterPro"/>
</dbReference>
<keyword evidence="5" id="KW-1185">Reference proteome</keyword>
<dbReference type="InterPro" id="IPR036875">
    <property type="entry name" value="Znf_CCHC_sf"/>
</dbReference>
<evidence type="ECO:0000259" key="3">
    <source>
        <dbReference type="PROSITE" id="PS50158"/>
    </source>
</evidence>
<protein>
    <recommendedName>
        <fullName evidence="3">CCHC-type domain-containing protein</fullName>
    </recommendedName>
</protein>
<organism evidence="4 5">
    <name type="scientific">Solanum commersonii</name>
    <name type="common">Commerson's wild potato</name>
    <name type="synonym">Commerson's nightshade</name>
    <dbReference type="NCBI Taxonomy" id="4109"/>
    <lineage>
        <taxon>Eukaryota</taxon>
        <taxon>Viridiplantae</taxon>
        <taxon>Streptophyta</taxon>
        <taxon>Embryophyta</taxon>
        <taxon>Tracheophyta</taxon>
        <taxon>Spermatophyta</taxon>
        <taxon>Magnoliopsida</taxon>
        <taxon>eudicotyledons</taxon>
        <taxon>Gunneridae</taxon>
        <taxon>Pentapetalae</taxon>
        <taxon>asterids</taxon>
        <taxon>lamiids</taxon>
        <taxon>Solanales</taxon>
        <taxon>Solanaceae</taxon>
        <taxon>Solanoideae</taxon>
        <taxon>Solaneae</taxon>
        <taxon>Solanum</taxon>
    </lineage>
</organism>
<dbReference type="Pfam" id="PF24925">
    <property type="entry name" value="DUF7746"/>
    <property type="match status" value="1"/>
</dbReference>
<dbReference type="PANTHER" id="PTHR33054">
    <property type="entry name" value="CCHC-TYPE DOMAIN-CONTAINING PROTEIN"/>
    <property type="match status" value="1"/>
</dbReference>
<dbReference type="Pfam" id="PF01107">
    <property type="entry name" value="MP"/>
    <property type="match status" value="1"/>
</dbReference>
<dbReference type="PANTHER" id="PTHR33054:SF9">
    <property type="entry name" value="CCHC-TYPE DOMAIN-CONTAINING PROTEIN"/>
    <property type="match status" value="1"/>
</dbReference>
<sequence length="1230" mass="142569">MEHPWMTKGRGRGRGRGRSSSVSSRSSYESSSSSNTPIIQRGGMSLVKLNSKTQEKTSSSIHLEDIPESDPLYAKLQEYITQKQSNTFASIAREDTIDDMKTYEKVEKREMIFLLENFDIQRREEPWKIFQRYLLNGLYFPGESYKTRKYYETLLISTCVEFQHFAGYNTCENVYNFSKIIVKQIIHIEDWSISSMTKRQISLNNVKISFTYWDYIQAFDKVLCYNNERHKHTWFIKIAKLENDLQNWSIPEEPFKKIYHLGNFSFITRHHIKTCESTIAINNSLEIICLLKDCDINHYKSDYNYLHIGLVQVAVKPLFRKVLDIPVCVILRDDRFLNFDDSLLGVLHSNFADGPVYFNCYPNFSLDINDPNVMDSLTLNVKTKNLNSKINTRDITIIYHVYYRLMKTTLAPRARVESTKGETMLMEANHDHSSIFVPRLLKWNNILSSNDWRFEAITQPFASHFERSQIEKVIQFPDRSIELKFLDNAVRRSSSYRRSSWSSPSTSCPSRPVPIPASSSKTPEEVEDDTIQVIDNNKGKVTGVDFSASEMEPPEEKPGWITMIKTGKVFEPIPNTLHEQWTHPDNQVKRKWYVVTYTIEQRESFRDLWMTDMRRIGCEIEFFKWFEMTGKIENCTESLQVIINKWYTASNKVVESITPPLEGINIPVASTVIKASPFKEKSDKTGALLTATNIDRVVEQNNYSNQILHVISRKIEDTKPTISRRPTPVSTSSSHNIETYPGFKIPEFSKEKIPKLSDSFEVTGNIIERINEQLNNFNISKKDGKTPKKVPTLQEKSVSTLQEKSTILQKLSNGRLHNMKNYYTKPSFPDLQYEENAFLSTSSHEGRNITEWNIDGLAEHQVYNKLHEMGVAITAYKMRGSVDRDAASMIAAGFTGMLKHWWDNYCIDEIKEDAYATLLYHIAKHFIGEPKLFQDRSLQILNNLSFLNLDNFIHYKHAFLSKVMIHPDCNLDFWKECFISGLPPLFAEKVRTKIQDRNDGRIPYSNLTYGDLREPGSFCRDFGFITPLIKLRRKKKEKSHQKKSRRRDDSTRPTRKKHSPRDKDAKPNVCWTCGRTGHRASECRSGAKKKKINLLGIDEETKGKLLAILDEPFSESSGTSDEYSDDEDIDLDYELDNSQSGKDCTCTEAFCTCDSTPYIRVLFDHSKKALFDIVQHINDDEARNRFLLELKNLILNTDKLKSRPIVEPFSMKQIMNRSHSFLTFYRKSSS</sequence>
<dbReference type="SMART" id="SM00343">
    <property type="entry name" value="ZnF_C2HC"/>
    <property type="match status" value="1"/>
</dbReference>
<accession>A0A9J5WA51</accession>
<proteinExistence type="predicted"/>